<organism evidence="1 2">
    <name type="scientific">Caballeronia sordidicola</name>
    <name type="common">Burkholderia sordidicola</name>
    <dbReference type="NCBI Taxonomy" id="196367"/>
    <lineage>
        <taxon>Bacteria</taxon>
        <taxon>Pseudomonadati</taxon>
        <taxon>Pseudomonadota</taxon>
        <taxon>Betaproteobacteria</taxon>
        <taxon>Burkholderiales</taxon>
        <taxon>Burkholderiaceae</taxon>
        <taxon>Caballeronia</taxon>
    </lineage>
</organism>
<dbReference type="AlphaFoldDB" id="A0A242MWR2"/>
<sequence length="79" mass="8608">MGKRLNARGVIASDEVPQAIDALEEAISVQQKLAAEYETSHFAGHDGASDVGSLSQRAFPFLNMLREAEKQHADIIWGL</sequence>
<evidence type="ECO:0008006" key="3">
    <source>
        <dbReference type="Google" id="ProtNLM"/>
    </source>
</evidence>
<dbReference type="InterPro" id="IPR014991">
    <property type="entry name" value="DUF1840"/>
</dbReference>
<evidence type="ECO:0000313" key="1">
    <source>
        <dbReference type="EMBL" id="OTP75878.1"/>
    </source>
</evidence>
<comment type="caution">
    <text evidence="1">The sequence shown here is derived from an EMBL/GenBank/DDBJ whole genome shotgun (WGS) entry which is preliminary data.</text>
</comment>
<dbReference type="Proteomes" id="UP000194546">
    <property type="component" value="Unassembled WGS sequence"/>
</dbReference>
<reference evidence="1 2" key="1">
    <citation type="submission" date="2017-03" db="EMBL/GenBank/DDBJ databases">
        <title>Genome analysis of strain PAMC 26510.</title>
        <authorList>
            <person name="Oh H.-M."/>
            <person name="Yang J.-A."/>
        </authorList>
    </citation>
    <scope>NUCLEOTIDE SEQUENCE [LARGE SCALE GENOMIC DNA]</scope>
    <source>
        <strain evidence="1 2">PAMC 26510</strain>
    </source>
</reference>
<name>A0A242MWR2_CABSO</name>
<gene>
    <name evidence="1" type="ORF">PAMC26510_12890</name>
</gene>
<dbReference type="EMBL" id="NBTY01000067">
    <property type="protein sequence ID" value="OTP75878.1"/>
    <property type="molecule type" value="Genomic_DNA"/>
</dbReference>
<accession>A0A242MWR2</accession>
<protein>
    <recommendedName>
        <fullName evidence="3">DUF1840 domain-containing protein</fullName>
    </recommendedName>
</protein>
<dbReference type="Pfam" id="PF08895">
    <property type="entry name" value="DUF1840"/>
    <property type="match status" value="1"/>
</dbReference>
<proteinExistence type="predicted"/>
<evidence type="ECO:0000313" key="2">
    <source>
        <dbReference type="Proteomes" id="UP000194546"/>
    </source>
</evidence>